<sequence>MNTINITFDHVGLSVADLDLQRDFYARALGLTEVEEELELPEAGVRTAILRRPDGLKLEFVERSGSAPQEFADPYAGAAVQGYFHWALAVADLEAAHAQLLAAGATEVSPPAPAARPGARFAYLKDPEGNLLELIQAAPVR</sequence>
<keyword evidence="3" id="KW-0560">Oxidoreductase</keyword>
<keyword evidence="1" id="KW-0479">Metal-binding</keyword>
<reference evidence="3 4" key="1">
    <citation type="submission" date="2020-08" db="EMBL/GenBank/DDBJ databases">
        <title>Sequencing the genomes of 1000 actinobacteria strains.</title>
        <authorList>
            <person name="Klenk H.-P."/>
        </authorList>
    </citation>
    <scope>NUCLEOTIDE SEQUENCE [LARGE SCALE GENOMIC DNA]</scope>
    <source>
        <strain evidence="3 4">DSM 15626</strain>
    </source>
</reference>
<dbReference type="Gene3D" id="3.10.180.10">
    <property type="entry name" value="2,3-Dihydroxybiphenyl 1,2-Dioxygenase, domain 1"/>
    <property type="match status" value="1"/>
</dbReference>
<dbReference type="Pfam" id="PF00903">
    <property type="entry name" value="Glyoxalase"/>
    <property type="match status" value="1"/>
</dbReference>
<dbReference type="AlphaFoldDB" id="A0A841S8L5"/>
<dbReference type="InterPro" id="IPR029068">
    <property type="entry name" value="Glyas_Bleomycin-R_OHBP_Dase"/>
</dbReference>
<dbReference type="PANTHER" id="PTHR43048">
    <property type="entry name" value="METHYLMALONYL-COA EPIMERASE"/>
    <property type="match status" value="1"/>
</dbReference>
<evidence type="ECO:0000256" key="1">
    <source>
        <dbReference type="ARBA" id="ARBA00022723"/>
    </source>
</evidence>
<protein>
    <submittedName>
        <fullName evidence="3">Catechol 2,3-dioxygenase-like lactoylglutathione lyase family enzyme</fullName>
    </submittedName>
</protein>
<dbReference type="SUPFAM" id="SSF54593">
    <property type="entry name" value="Glyoxalase/Bleomycin resistance protein/Dihydroxybiphenyl dioxygenase"/>
    <property type="match status" value="1"/>
</dbReference>
<dbReference type="PANTHER" id="PTHR43048:SF5">
    <property type="entry name" value="BLR5325 PROTEIN"/>
    <property type="match status" value="1"/>
</dbReference>
<dbReference type="Proteomes" id="UP000553957">
    <property type="component" value="Unassembled WGS sequence"/>
</dbReference>
<dbReference type="RefSeq" id="WP_171671676.1">
    <property type="nucleotide sequence ID" value="NZ_BAAAGT010000003.1"/>
</dbReference>
<evidence type="ECO:0000313" key="3">
    <source>
        <dbReference type="EMBL" id="MBB6567599.1"/>
    </source>
</evidence>
<dbReference type="InterPro" id="IPR004360">
    <property type="entry name" value="Glyas_Fos-R_dOase_dom"/>
</dbReference>
<dbReference type="GO" id="GO:0016829">
    <property type="term" value="F:lyase activity"/>
    <property type="evidence" value="ECO:0007669"/>
    <property type="project" value="UniProtKB-KW"/>
</dbReference>
<organism evidence="3 4">
    <name type="scientific">Kribbella sandramycini</name>
    <dbReference type="NCBI Taxonomy" id="60450"/>
    <lineage>
        <taxon>Bacteria</taxon>
        <taxon>Bacillati</taxon>
        <taxon>Actinomycetota</taxon>
        <taxon>Actinomycetes</taxon>
        <taxon>Propionibacteriales</taxon>
        <taxon>Kribbellaceae</taxon>
        <taxon>Kribbella</taxon>
    </lineage>
</organism>
<evidence type="ECO:0000259" key="2">
    <source>
        <dbReference type="PROSITE" id="PS51819"/>
    </source>
</evidence>
<dbReference type="PROSITE" id="PS51819">
    <property type="entry name" value="VOC"/>
    <property type="match status" value="1"/>
</dbReference>
<keyword evidence="3" id="KW-0223">Dioxygenase</keyword>
<comment type="caution">
    <text evidence="3">The sequence shown here is derived from an EMBL/GenBank/DDBJ whole genome shotgun (WGS) entry which is preliminary data.</text>
</comment>
<name>A0A841S8L5_9ACTN</name>
<accession>A0A841S8L5</accession>
<dbReference type="InterPro" id="IPR037523">
    <property type="entry name" value="VOC_core"/>
</dbReference>
<keyword evidence="3" id="KW-0456">Lyase</keyword>
<dbReference type="GO" id="GO:0004493">
    <property type="term" value="F:methylmalonyl-CoA epimerase activity"/>
    <property type="evidence" value="ECO:0007669"/>
    <property type="project" value="TreeGrafter"/>
</dbReference>
<evidence type="ECO:0000313" key="4">
    <source>
        <dbReference type="Proteomes" id="UP000553957"/>
    </source>
</evidence>
<dbReference type="InterPro" id="IPR051785">
    <property type="entry name" value="MMCE/EMCE_epimerase"/>
</dbReference>
<dbReference type="GO" id="GO:0046491">
    <property type="term" value="P:L-methylmalonyl-CoA metabolic process"/>
    <property type="evidence" value="ECO:0007669"/>
    <property type="project" value="TreeGrafter"/>
</dbReference>
<feature type="domain" description="VOC" evidence="2">
    <location>
        <begin position="7"/>
        <end position="137"/>
    </location>
</feature>
<dbReference type="GO" id="GO:0046872">
    <property type="term" value="F:metal ion binding"/>
    <property type="evidence" value="ECO:0007669"/>
    <property type="project" value="UniProtKB-KW"/>
</dbReference>
<proteinExistence type="predicted"/>
<gene>
    <name evidence="3" type="ORF">HNR71_003236</name>
</gene>
<dbReference type="GO" id="GO:0051213">
    <property type="term" value="F:dioxygenase activity"/>
    <property type="evidence" value="ECO:0007669"/>
    <property type="project" value="UniProtKB-KW"/>
</dbReference>
<dbReference type="EMBL" id="JACHKF010000001">
    <property type="protein sequence ID" value="MBB6567599.1"/>
    <property type="molecule type" value="Genomic_DNA"/>
</dbReference>